<dbReference type="RefSeq" id="WP_145451411.1">
    <property type="nucleotide sequence ID" value="NZ_CP037421.1"/>
</dbReference>
<dbReference type="Pfam" id="PF01478">
    <property type="entry name" value="Peptidase_A24"/>
    <property type="match status" value="1"/>
</dbReference>
<dbReference type="EMBL" id="CP037421">
    <property type="protein sequence ID" value="QDT29226.1"/>
    <property type="molecule type" value="Genomic_DNA"/>
</dbReference>
<dbReference type="AlphaFoldDB" id="A0A517QC73"/>
<dbReference type="GO" id="GO:0016020">
    <property type="term" value="C:membrane"/>
    <property type="evidence" value="ECO:0007669"/>
    <property type="project" value="InterPro"/>
</dbReference>
<feature type="transmembrane region" description="Helical" evidence="1">
    <location>
        <begin position="147"/>
        <end position="166"/>
    </location>
</feature>
<accession>A0A517QC73</accession>
<feature type="transmembrane region" description="Helical" evidence="1">
    <location>
        <begin position="56"/>
        <end position="73"/>
    </location>
</feature>
<keyword evidence="1" id="KW-0812">Transmembrane</keyword>
<proteinExistence type="predicted"/>
<reference evidence="3 4" key="1">
    <citation type="submission" date="2019-03" db="EMBL/GenBank/DDBJ databases">
        <title>Deep-cultivation of Planctomycetes and their phenomic and genomic characterization uncovers novel biology.</title>
        <authorList>
            <person name="Wiegand S."/>
            <person name="Jogler M."/>
            <person name="Boedeker C."/>
            <person name="Pinto D."/>
            <person name="Vollmers J."/>
            <person name="Rivas-Marin E."/>
            <person name="Kohn T."/>
            <person name="Peeters S.H."/>
            <person name="Heuer A."/>
            <person name="Rast P."/>
            <person name="Oberbeckmann S."/>
            <person name="Bunk B."/>
            <person name="Jeske O."/>
            <person name="Meyerdierks A."/>
            <person name="Storesund J.E."/>
            <person name="Kallscheuer N."/>
            <person name="Luecker S."/>
            <person name="Lage O.M."/>
            <person name="Pohl T."/>
            <person name="Merkel B.J."/>
            <person name="Hornburger P."/>
            <person name="Mueller R.-W."/>
            <person name="Bruemmer F."/>
            <person name="Labrenz M."/>
            <person name="Spormann A.M."/>
            <person name="Op den Camp H."/>
            <person name="Overmann J."/>
            <person name="Amann R."/>
            <person name="Jetten M.S.M."/>
            <person name="Mascher T."/>
            <person name="Medema M.H."/>
            <person name="Devos D.P."/>
            <person name="Kaster A.-K."/>
            <person name="Ovreas L."/>
            <person name="Rohde M."/>
            <person name="Galperin M.Y."/>
            <person name="Jogler C."/>
        </authorList>
    </citation>
    <scope>NUCLEOTIDE SEQUENCE [LARGE SCALE GENOMIC DNA]</scope>
    <source>
        <strain evidence="3 4">Enr10</strain>
    </source>
</reference>
<name>A0A517QC73_9PLAN</name>
<dbReference type="InterPro" id="IPR000045">
    <property type="entry name" value="Prepilin_IV_endopep_pep"/>
</dbReference>
<dbReference type="Proteomes" id="UP000315647">
    <property type="component" value="Chromosome"/>
</dbReference>
<keyword evidence="1" id="KW-0472">Membrane</keyword>
<evidence type="ECO:0000256" key="1">
    <source>
        <dbReference type="SAM" id="Phobius"/>
    </source>
</evidence>
<feature type="transmembrane region" description="Helical" evidence="1">
    <location>
        <begin position="6"/>
        <end position="25"/>
    </location>
</feature>
<keyword evidence="4" id="KW-1185">Reference proteome</keyword>
<keyword evidence="1" id="KW-1133">Transmembrane helix</keyword>
<feature type="transmembrane region" description="Helical" evidence="1">
    <location>
        <begin position="85"/>
        <end position="114"/>
    </location>
</feature>
<organism evidence="3 4">
    <name type="scientific">Gimesia panareensis</name>
    <dbReference type="NCBI Taxonomy" id="2527978"/>
    <lineage>
        <taxon>Bacteria</taxon>
        <taxon>Pseudomonadati</taxon>
        <taxon>Planctomycetota</taxon>
        <taxon>Planctomycetia</taxon>
        <taxon>Planctomycetales</taxon>
        <taxon>Planctomycetaceae</taxon>
        <taxon>Gimesia</taxon>
    </lineage>
</organism>
<dbReference type="GO" id="GO:0004190">
    <property type="term" value="F:aspartic-type endopeptidase activity"/>
    <property type="evidence" value="ECO:0007669"/>
    <property type="project" value="InterPro"/>
</dbReference>
<gene>
    <name evidence="3" type="ORF">Enr10x_45750</name>
</gene>
<protein>
    <submittedName>
        <fullName evidence="3">Type IV leader peptidase family protein</fullName>
    </submittedName>
</protein>
<evidence type="ECO:0000259" key="2">
    <source>
        <dbReference type="Pfam" id="PF01478"/>
    </source>
</evidence>
<feature type="domain" description="Prepilin type IV endopeptidase peptidase" evidence="2">
    <location>
        <begin position="13"/>
        <end position="109"/>
    </location>
</feature>
<evidence type="ECO:0000313" key="3">
    <source>
        <dbReference type="EMBL" id="QDT29226.1"/>
    </source>
</evidence>
<evidence type="ECO:0000313" key="4">
    <source>
        <dbReference type="Proteomes" id="UP000315647"/>
    </source>
</evidence>
<feature type="transmembrane region" description="Helical" evidence="1">
    <location>
        <begin position="32"/>
        <end position="50"/>
    </location>
</feature>
<sequence length="170" mass="18979">MFEVPVLVLPLICVLAILLSVAVVIELRTDRIPNWLNLAGVFSGLVLMIFDHQWALHLTGFVVGFAIGIFLLGKGYASAGFSKLLIAIGTVTGPVIPLISLIVGCLLMILGYYYSKLRKRRENTFDVPEELEHPDQELENQRNRRGLIKGSLFLSFTTILGLLILFQPWK</sequence>
<dbReference type="Gene3D" id="1.20.120.1220">
    <property type="match status" value="1"/>
</dbReference>